<dbReference type="SUPFAM" id="SSF53448">
    <property type="entry name" value="Nucleotide-diphospho-sugar transferases"/>
    <property type="match status" value="2"/>
</dbReference>
<gene>
    <name evidence="3" type="ORF">MOTC310_22410</name>
</gene>
<comment type="caution">
    <text evidence="3">The sequence shown here is derived from an EMBL/GenBank/DDBJ whole genome shotgun (WGS) entry which is preliminary data.</text>
</comment>
<evidence type="ECO:0000313" key="3">
    <source>
        <dbReference type="EMBL" id="MEE7493065.1"/>
    </source>
</evidence>
<feature type="region of interest" description="Disordered" evidence="1">
    <location>
        <begin position="242"/>
        <end position="289"/>
    </location>
</feature>
<feature type="domain" description="Glycosyltransferase 2-like" evidence="2">
    <location>
        <begin position="756"/>
        <end position="916"/>
    </location>
</feature>
<sequence>MNEKSDIQEDYISGCSFWKPEYTPPSSAWIGHAPFAFWLIDKLRPDCFVELGVHLGYSYFAFCQAIRRLGLTTRAYAVDHWHGDDHAGFYDESVFESVKQQNRTYAGFSTLLRKNFDGALSDIENGSVDLLHIDGRHAYEDVRHDFETWRPKLSQRAVVLFHDTAVREQGFGVHQLFEELQHRHSTFEFTHSHGLGVLFPNDEIPAGLRSLTGIDRARKDFIRNVYACLGNRIETDNGIRNVDSASERSGESVGAPTGETLRAGSRAKRESLNDEWDRGTQNPNRGAATDPRLVHVGVVRGRDLRIARLQDENARLIQEIGRFVESHQSLIATIAKPAVAAASPPPDAYDTIVARLSSDLRARDAHISDLHSIIDRIRSMPWFRFTSGDLRAAMRASEASRPDLSSRLRDAETAWVVDRIAASGLFDPTYYAEVYHLTFTDPNEAILDFDRVGWRAGRDPSATFRTGYYLYRYPDVRAAGTNPLIHYIEHGRNEGRPCRPTDAYNDRWRAVFATEEAFWNFDQNVELIKNSLLFDTNFYAANNPDVVPTGVDLAWHYAVWGGREGRDPSAFFSSAAYLLINPDVEASGINPLLHYIKTGRHEGRSTVSVSTDNPNDNNLSKTELDLREICRDIEETGLFDRKYYRDQNPDVEQSGIDPVKHFAQIGWKDGRQPNRYFDMVEYNWLNPDVAQANVIPIVHFAATGIFEDRQLRGPRSSEPMVADYAEWYRLFDTLNADDLRSIRARIERLRYRPLISIAMPVYNTAEQHLREAIASIQKQVYQNWELCIVDDASTDLRIWAVLTEISLLDKRIKISRRQQNGHIVAATNAALDLATGDFVAFVDHDDVLPAHALFEIASCLNDDPRLDLIYTDEDHINDNGERSFPHFKTDFNLPLLLSMNYVNHLCVIRRTLIETVGRLRPGYEGSQDYDLVLRVMHAVEPSRVRHIPKILYHWRMAAGADTFSQTYKDRCSAAARRAIGDFLEARGLHGSVGPHPFVPDWHRVTFALPEPQPLVSVIVPTKDKADLLEACVGSVLEQTFYKNFELIIVDHESGEPETFQAFNRLLADSRVRIVPFSGPFNYSKMNNFAADSANGSLLLFLNNDVSVIDGGWMGEMVSLAVQPDVGAVGAKLLYPDGRVQHGGVLCGVGGVAGHLAHLLDSAAPGYMGRAVLTSRVSAVTGACLMLRKTIFETVGRFDEEDLKVAFNDVDLCLKVDQLGYSNLFAAQVVLYHHESASRGSDQTPKNIDRFRREIRFMVEKWGDRLASDPFYNANFNPRRADFALAWPPRRPDTWTVSDIVI</sequence>
<dbReference type="Gene3D" id="3.40.50.150">
    <property type="entry name" value="Vaccinia Virus protein VP39"/>
    <property type="match status" value="1"/>
</dbReference>
<dbReference type="Gene3D" id="3.90.550.10">
    <property type="entry name" value="Spore Coat Polysaccharide Biosynthesis Protein SpsA, Chain A"/>
    <property type="match status" value="2"/>
</dbReference>
<evidence type="ECO:0000313" key="4">
    <source>
        <dbReference type="Proteomes" id="UP001355206"/>
    </source>
</evidence>
<dbReference type="InterPro" id="IPR029044">
    <property type="entry name" value="Nucleotide-diphossugar_trans"/>
</dbReference>
<dbReference type="Proteomes" id="UP001355206">
    <property type="component" value="Unassembled WGS sequence"/>
</dbReference>
<accession>A0ABU7TTS6</accession>
<dbReference type="InterPro" id="IPR029063">
    <property type="entry name" value="SAM-dependent_MTases_sf"/>
</dbReference>
<name>A0ABU7TTS6_9HYPH</name>
<protein>
    <recommendedName>
        <fullName evidence="2">Glycosyltransferase 2-like domain-containing protein</fullName>
    </recommendedName>
</protein>
<evidence type="ECO:0000256" key="1">
    <source>
        <dbReference type="SAM" id="MobiDB-lite"/>
    </source>
</evidence>
<dbReference type="PANTHER" id="PTHR43179">
    <property type="entry name" value="RHAMNOSYLTRANSFERASE WBBL"/>
    <property type="match status" value="1"/>
</dbReference>
<dbReference type="PANTHER" id="PTHR43179:SF7">
    <property type="entry name" value="RHAMNOSYLTRANSFERASE WBBL"/>
    <property type="match status" value="1"/>
</dbReference>
<dbReference type="CDD" id="cd04184">
    <property type="entry name" value="GT2_RfbC_Mx_like"/>
    <property type="match status" value="1"/>
</dbReference>
<evidence type="ECO:0000259" key="2">
    <source>
        <dbReference type="Pfam" id="PF00535"/>
    </source>
</evidence>
<proteinExistence type="predicted"/>
<organism evidence="3 4">
    <name type="scientific">Methylobacterium oryzae</name>
    <dbReference type="NCBI Taxonomy" id="334852"/>
    <lineage>
        <taxon>Bacteria</taxon>
        <taxon>Pseudomonadati</taxon>
        <taxon>Pseudomonadota</taxon>
        <taxon>Alphaproteobacteria</taxon>
        <taxon>Hyphomicrobiales</taxon>
        <taxon>Methylobacteriaceae</taxon>
        <taxon>Methylobacterium</taxon>
    </lineage>
</organism>
<dbReference type="EMBL" id="MLCA01000010">
    <property type="protein sequence ID" value="MEE7493065.1"/>
    <property type="molecule type" value="Genomic_DNA"/>
</dbReference>
<dbReference type="InterPro" id="IPR001173">
    <property type="entry name" value="Glyco_trans_2-like"/>
</dbReference>
<dbReference type="RefSeq" id="WP_331303353.1">
    <property type="nucleotide sequence ID" value="NZ_MLCA01000010.1"/>
</dbReference>
<feature type="domain" description="Glycosyltransferase 2-like" evidence="2">
    <location>
        <begin position="1016"/>
        <end position="1194"/>
    </location>
</feature>
<dbReference type="SUPFAM" id="SSF53335">
    <property type="entry name" value="S-adenosyl-L-methionine-dependent methyltransferases"/>
    <property type="match status" value="1"/>
</dbReference>
<dbReference type="Pfam" id="PF00535">
    <property type="entry name" value="Glycos_transf_2"/>
    <property type="match status" value="2"/>
</dbReference>
<dbReference type="Pfam" id="PF13578">
    <property type="entry name" value="Methyltransf_24"/>
    <property type="match status" value="1"/>
</dbReference>
<reference evidence="3 4" key="1">
    <citation type="journal article" date="2012" name="Genet. Mol. Biol.">
        <title>Analysis of 16S rRNA and mxaF genes revealing insights into Methylobacterium niche-specific plant association.</title>
        <authorList>
            <person name="Dourado M.N."/>
            <person name="Andreote F.D."/>
            <person name="Dini-Andreote F."/>
            <person name="Conti R."/>
            <person name="Araujo J.M."/>
            <person name="Araujo W.L."/>
        </authorList>
    </citation>
    <scope>NUCLEOTIDE SEQUENCE [LARGE SCALE GENOMIC DNA]</scope>
    <source>
        <strain evidence="3 4">TC3-10</strain>
    </source>
</reference>
<keyword evidence="4" id="KW-1185">Reference proteome</keyword>
<feature type="compositionally biased region" description="Basic and acidic residues" evidence="1">
    <location>
        <begin position="267"/>
        <end position="278"/>
    </location>
</feature>